<evidence type="ECO:0000256" key="1">
    <source>
        <dbReference type="ARBA" id="ARBA00001946"/>
    </source>
</evidence>
<reference evidence="11" key="2">
    <citation type="submission" date="2016-11" db="EMBL/GenBank/DDBJ databases">
        <authorList>
            <person name="Jaros S."/>
            <person name="Januszkiewicz K."/>
            <person name="Wedrychowicz H."/>
        </authorList>
    </citation>
    <scope>NUCLEOTIDE SEQUENCE [LARGE SCALE GENOMIC DNA]</scope>
    <source>
        <strain evidence="11">DSM 4029</strain>
    </source>
</reference>
<evidence type="ECO:0000313" key="9">
    <source>
        <dbReference type="EMBL" id="MZL69540.1"/>
    </source>
</evidence>
<keyword evidence="6 8" id="KW-0460">Magnesium</keyword>
<evidence type="ECO:0000313" key="10">
    <source>
        <dbReference type="EMBL" id="SHF77640.1"/>
    </source>
</evidence>
<dbReference type="EMBL" id="FQVY01000001">
    <property type="protein sequence ID" value="SHF77640.1"/>
    <property type="molecule type" value="Genomic_DNA"/>
</dbReference>
<evidence type="ECO:0000313" key="12">
    <source>
        <dbReference type="Proteomes" id="UP000474718"/>
    </source>
</evidence>
<evidence type="ECO:0000256" key="6">
    <source>
        <dbReference type="ARBA" id="ARBA00022842"/>
    </source>
</evidence>
<dbReference type="PANTHER" id="PTHR37311:SF1">
    <property type="entry name" value="2-PHOSPHOSULFOLACTATE PHOSPHATASE-RELATED"/>
    <property type="match status" value="1"/>
</dbReference>
<protein>
    <recommendedName>
        <fullName evidence="4 8">Probable 2-phosphosulfolactate phosphatase</fullName>
        <ecNumber evidence="3 8">3.1.3.71</ecNumber>
    </recommendedName>
</protein>
<dbReference type="InterPro" id="IPR005238">
    <property type="entry name" value="ComB-like"/>
</dbReference>
<dbReference type="RefSeq" id="WP_021659079.1">
    <property type="nucleotide sequence ID" value="NZ_FQVY01000001.1"/>
</dbReference>
<comment type="caution">
    <text evidence="10">The sequence shown here is derived from an EMBL/GenBank/DDBJ whole genome shotgun (WGS) entry which is preliminary data.</text>
</comment>
<reference evidence="10" key="1">
    <citation type="submission" date="2016-11" db="EMBL/GenBank/DDBJ databases">
        <authorList>
            <person name="Varghese N."/>
            <person name="Submissions S."/>
        </authorList>
    </citation>
    <scope>NUCLEOTIDE SEQUENCE</scope>
    <source>
        <strain evidence="10">DSM 4029</strain>
    </source>
</reference>
<dbReference type="EC" id="3.1.3.71" evidence="3 8"/>
<organism evidence="10 11">
    <name type="scientific">Bittarella massiliensis</name>
    <name type="common">ex Durand et al. 2017</name>
    <dbReference type="NCBI Taxonomy" id="1720313"/>
    <lineage>
        <taxon>Bacteria</taxon>
        <taxon>Bacillati</taxon>
        <taxon>Bacillota</taxon>
        <taxon>Clostridia</taxon>
        <taxon>Eubacteriales</taxon>
        <taxon>Oscillospiraceae</taxon>
        <taxon>Bittarella (ex Durand et al. 2017)</taxon>
    </lineage>
</organism>
<keyword evidence="5 8" id="KW-0378">Hydrolase</keyword>
<keyword evidence="12" id="KW-1185">Reference proteome</keyword>
<gene>
    <name evidence="8" type="primary">comB</name>
    <name evidence="9" type="ORF">GT747_07185</name>
    <name evidence="10" type="ORF">SAMN05444424_0642</name>
</gene>
<dbReference type="EMBL" id="WWVX01000004">
    <property type="protein sequence ID" value="MZL69540.1"/>
    <property type="molecule type" value="Genomic_DNA"/>
</dbReference>
<evidence type="ECO:0000256" key="7">
    <source>
        <dbReference type="ARBA" id="ARBA00033711"/>
    </source>
</evidence>
<dbReference type="Pfam" id="PF04029">
    <property type="entry name" value="2-ph_phosp"/>
    <property type="match status" value="1"/>
</dbReference>
<name>A0AAQ1MBQ1_9FIRM</name>
<dbReference type="SUPFAM" id="SSF142823">
    <property type="entry name" value="ComB-like"/>
    <property type="match status" value="1"/>
</dbReference>
<evidence type="ECO:0000313" key="11">
    <source>
        <dbReference type="Proteomes" id="UP000184089"/>
    </source>
</evidence>
<reference evidence="9 12" key="3">
    <citation type="journal article" date="2019" name="Nat. Med.">
        <title>A library of human gut bacterial isolates paired with longitudinal multiomics data enables mechanistic microbiome research.</title>
        <authorList>
            <person name="Poyet M."/>
            <person name="Groussin M."/>
            <person name="Gibbons S.M."/>
            <person name="Avila-Pacheco J."/>
            <person name="Jiang X."/>
            <person name="Kearney S.M."/>
            <person name="Perrotta A.R."/>
            <person name="Berdy B."/>
            <person name="Zhao S."/>
            <person name="Lieberman T.D."/>
            <person name="Swanson P.K."/>
            <person name="Smith M."/>
            <person name="Roesemann S."/>
            <person name="Alexander J.E."/>
            <person name="Rich S.A."/>
            <person name="Livny J."/>
            <person name="Vlamakis H."/>
            <person name="Clish C."/>
            <person name="Bullock K."/>
            <person name="Deik A."/>
            <person name="Scott J."/>
            <person name="Pierce K.A."/>
            <person name="Xavier R.J."/>
            <person name="Alm E.J."/>
        </authorList>
    </citation>
    <scope>NUCLEOTIDE SEQUENCE [LARGE SCALE GENOMIC DNA]</scope>
    <source>
        <strain evidence="9 12">BIOML-A2</strain>
    </source>
</reference>
<dbReference type="AlphaFoldDB" id="A0AAQ1MBQ1"/>
<comment type="cofactor">
    <cofactor evidence="1 8">
        <name>Mg(2+)</name>
        <dbReference type="ChEBI" id="CHEBI:18420"/>
    </cofactor>
</comment>
<dbReference type="GO" id="GO:0050532">
    <property type="term" value="F:2-phosphosulfolactate phosphatase activity"/>
    <property type="evidence" value="ECO:0007669"/>
    <property type="project" value="UniProtKB-UniRule"/>
</dbReference>
<accession>A0AAQ1MBQ1</accession>
<comment type="similarity">
    <text evidence="2 8">Belongs to the ComB family.</text>
</comment>
<sequence>MQVTVYAQHDFVDPQQLAGSTAVVIDTFRATSTVTAALENGCAAVIPVAHKEDAFRLRREVPAYREALLGGERKTQIIPGFDCGNSPLEYTRARIGGRVLILSTTNGTKAVAKAERASAIYLGCLNNSEAVAKRLWRRGEDVQIVCAGTKGNFSLEDVVSAGAMIHYLKLWGGGEVVCNDLGYTAWKMFEGYGADMDGLLRPTRHYGTMLKNDLAEDIAYCIQLNISRSVPVCQNGQVILASEEEETR</sequence>
<dbReference type="HAMAP" id="MF_00490">
    <property type="entry name" value="ComB"/>
    <property type="match status" value="1"/>
</dbReference>
<dbReference type="Proteomes" id="UP000474718">
    <property type="component" value="Unassembled WGS sequence"/>
</dbReference>
<comment type="catalytic activity">
    <reaction evidence="7 8">
        <text>(2R)-O-phospho-3-sulfolactate + H2O = (2R)-3-sulfolactate + phosphate</text>
        <dbReference type="Rhea" id="RHEA:23416"/>
        <dbReference type="ChEBI" id="CHEBI:15377"/>
        <dbReference type="ChEBI" id="CHEBI:15597"/>
        <dbReference type="ChEBI" id="CHEBI:43474"/>
        <dbReference type="ChEBI" id="CHEBI:58738"/>
        <dbReference type="EC" id="3.1.3.71"/>
    </reaction>
</comment>
<dbReference type="InterPro" id="IPR036702">
    <property type="entry name" value="ComB-like_sf"/>
</dbReference>
<dbReference type="Gene3D" id="3.90.1560.10">
    <property type="entry name" value="ComB-like"/>
    <property type="match status" value="1"/>
</dbReference>
<evidence type="ECO:0000256" key="8">
    <source>
        <dbReference type="HAMAP-Rule" id="MF_00490"/>
    </source>
</evidence>
<evidence type="ECO:0000256" key="3">
    <source>
        <dbReference type="ARBA" id="ARBA00012953"/>
    </source>
</evidence>
<dbReference type="Proteomes" id="UP000184089">
    <property type="component" value="Unassembled WGS sequence"/>
</dbReference>
<evidence type="ECO:0000256" key="5">
    <source>
        <dbReference type="ARBA" id="ARBA00022801"/>
    </source>
</evidence>
<dbReference type="FunFam" id="3.90.1560.10:FF:000001">
    <property type="entry name" value="Probable 2-phosphosulfolactate phosphatase"/>
    <property type="match status" value="1"/>
</dbReference>
<dbReference type="PANTHER" id="PTHR37311">
    <property type="entry name" value="2-PHOSPHOSULFOLACTATE PHOSPHATASE-RELATED"/>
    <property type="match status" value="1"/>
</dbReference>
<evidence type="ECO:0000256" key="4">
    <source>
        <dbReference type="ARBA" id="ARBA00021948"/>
    </source>
</evidence>
<dbReference type="GO" id="GO:0000287">
    <property type="term" value="F:magnesium ion binding"/>
    <property type="evidence" value="ECO:0007669"/>
    <property type="project" value="UniProtKB-UniRule"/>
</dbReference>
<evidence type="ECO:0000256" key="2">
    <source>
        <dbReference type="ARBA" id="ARBA00009997"/>
    </source>
</evidence>
<proteinExistence type="inferred from homology"/>
<dbReference type="GO" id="GO:0050545">
    <property type="term" value="F:sulfopyruvate decarboxylase activity"/>
    <property type="evidence" value="ECO:0007669"/>
    <property type="project" value="TreeGrafter"/>
</dbReference>